<dbReference type="SUPFAM" id="SSF53756">
    <property type="entry name" value="UDP-Glycosyltransferase/glycogen phosphorylase"/>
    <property type="match status" value="1"/>
</dbReference>
<dbReference type="Pfam" id="PF00534">
    <property type="entry name" value="Glycos_transf_1"/>
    <property type="match status" value="1"/>
</dbReference>
<dbReference type="AlphaFoldDB" id="A0A1H1NNL0"/>
<evidence type="ECO:0000313" key="3">
    <source>
        <dbReference type="EMBL" id="SDR99899.1"/>
    </source>
</evidence>
<evidence type="ECO:0000256" key="1">
    <source>
        <dbReference type="ARBA" id="ARBA00022679"/>
    </source>
</evidence>
<evidence type="ECO:0000259" key="2">
    <source>
        <dbReference type="Pfam" id="PF00534"/>
    </source>
</evidence>
<dbReference type="Gene3D" id="3.40.50.2000">
    <property type="entry name" value="Glycogen Phosphorylase B"/>
    <property type="match status" value="2"/>
</dbReference>
<proteinExistence type="predicted"/>
<evidence type="ECO:0000313" key="4">
    <source>
        <dbReference type="Proteomes" id="UP000198963"/>
    </source>
</evidence>
<dbReference type="STRING" id="1249933.SAMN04489797_0637"/>
<sequence length="358" mass="41494">MRNKIFIDLHHIRNTKKGFGQYAINLAKGIVQNNIDGLNLYYYVPLNGYQRFGSSVNYKLYLGLHRRRNNFKNYNVWHSLTHLSKVEPQDLIKTKIIYTVHDAIFTIINIPEEKRQQATKLLQSKINKSDCLVFISKFTQDCIREHFTIPDTIQQYVIYNGNPMEGVQPIIKTLNEQPYLLCVGEYRKYKNHSALIPMLAYLDKNINLVFMGKYSKENQEKIISLAKEYQVENRIIFKASVSERKKIELYSNAKGLVHPSLAEGFGFPVVEAMSLGIPVFISNNTALPEVGGTVAHYWDHYEPNYMAKIVSDGLDDFKKNKAIRTQELHSQASKFSWKRIAKQYIDVYKAVLDKTPRT</sequence>
<dbReference type="EMBL" id="LT629774">
    <property type="protein sequence ID" value="SDR99899.1"/>
    <property type="molecule type" value="Genomic_DNA"/>
</dbReference>
<gene>
    <name evidence="3" type="ORF">SAMN04489797_0637</name>
</gene>
<dbReference type="CDD" id="cd03809">
    <property type="entry name" value="GT4_MtfB-like"/>
    <property type="match status" value="1"/>
</dbReference>
<name>A0A1H1NNL0_9FLAO</name>
<keyword evidence="1 3" id="KW-0808">Transferase</keyword>
<accession>A0A1H1NNL0</accession>
<dbReference type="PANTHER" id="PTHR46401:SF2">
    <property type="entry name" value="GLYCOSYLTRANSFERASE WBBK-RELATED"/>
    <property type="match status" value="1"/>
</dbReference>
<dbReference type="GO" id="GO:0016757">
    <property type="term" value="F:glycosyltransferase activity"/>
    <property type="evidence" value="ECO:0007669"/>
    <property type="project" value="InterPro"/>
</dbReference>
<reference evidence="3 4" key="1">
    <citation type="submission" date="2016-10" db="EMBL/GenBank/DDBJ databases">
        <authorList>
            <person name="Varghese N."/>
            <person name="Submissions S."/>
        </authorList>
    </citation>
    <scope>NUCLEOTIDE SEQUENCE [LARGE SCALE GENOMIC DNA]</scope>
    <source>
        <strain evidence="3 4">RHA_55</strain>
    </source>
</reference>
<dbReference type="Proteomes" id="UP000198963">
    <property type="component" value="Chromosome I"/>
</dbReference>
<dbReference type="RefSeq" id="WP_092444179.1">
    <property type="nucleotide sequence ID" value="NZ_JBLXAG010000015.1"/>
</dbReference>
<dbReference type="PANTHER" id="PTHR46401">
    <property type="entry name" value="GLYCOSYLTRANSFERASE WBBK-RELATED"/>
    <property type="match status" value="1"/>
</dbReference>
<feature type="domain" description="Glycosyl transferase family 1" evidence="2">
    <location>
        <begin position="175"/>
        <end position="290"/>
    </location>
</feature>
<organism evidence="3 4">
    <name type="scientific">Winogradskyella sediminis</name>
    <dbReference type="NCBI Taxonomy" id="1382466"/>
    <lineage>
        <taxon>Bacteria</taxon>
        <taxon>Pseudomonadati</taxon>
        <taxon>Bacteroidota</taxon>
        <taxon>Flavobacteriia</taxon>
        <taxon>Flavobacteriales</taxon>
        <taxon>Flavobacteriaceae</taxon>
        <taxon>Winogradskyella</taxon>
    </lineage>
</organism>
<dbReference type="InterPro" id="IPR001296">
    <property type="entry name" value="Glyco_trans_1"/>
</dbReference>
<protein>
    <submittedName>
        <fullName evidence="3">Glycosyltransferase involved in cell wall bisynthesis</fullName>
    </submittedName>
</protein>
<keyword evidence="4" id="KW-1185">Reference proteome</keyword>